<comment type="function">
    <text evidence="1">Alpha-L-fucosidase is responsible for hydrolyzing the alpha-1,6-linked fucose joined to the reducing-end N-acetylglucosamine of the carbohydrate moieties of glycoproteins.</text>
</comment>
<evidence type="ECO:0000256" key="5">
    <source>
        <dbReference type="ARBA" id="ARBA00022801"/>
    </source>
</evidence>
<feature type="domain" description="Alpha-L-fucosidase C-terminal" evidence="8">
    <location>
        <begin position="420"/>
        <end position="495"/>
    </location>
</feature>
<dbReference type="Proteomes" id="UP000541810">
    <property type="component" value="Unassembled WGS sequence"/>
</dbReference>
<feature type="domain" description="Glycoside hydrolase family 29 N-terminal" evidence="7">
    <location>
        <begin position="2"/>
        <end position="382"/>
    </location>
</feature>
<gene>
    <name evidence="9" type="ORF">HNQ40_001572</name>
</gene>
<dbReference type="PANTHER" id="PTHR10030">
    <property type="entry name" value="ALPHA-L-FUCOSIDASE"/>
    <property type="match status" value="1"/>
</dbReference>
<dbReference type="AlphaFoldDB" id="A0A7X0LKL7"/>
<accession>A0A7X0LKL7</accession>
<evidence type="ECO:0000259" key="8">
    <source>
        <dbReference type="Pfam" id="PF16757"/>
    </source>
</evidence>
<name>A0A7X0LKL7_9BACT</name>
<evidence type="ECO:0000256" key="3">
    <source>
        <dbReference type="ARBA" id="ARBA00012662"/>
    </source>
</evidence>
<comment type="similarity">
    <text evidence="2">Belongs to the glycosyl hydrolase 29 family.</text>
</comment>
<dbReference type="PANTHER" id="PTHR10030:SF37">
    <property type="entry name" value="ALPHA-L-FUCOSIDASE-RELATED"/>
    <property type="match status" value="1"/>
</dbReference>
<reference evidence="9 10" key="1">
    <citation type="submission" date="2020-08" db="EMBL/GenBank/DDBJ databases">
        <title>Genomic Encyclopedia of Type Strains, Phase IV (KMG-IV): sequencing the most valuable type-strain genomes for metagenomic binning, comparative biology and taxonomic classification.</title>
        <authorList>
            <person name="Goeker M."/>
        </authorList>
    </citation>
    <scope>NUCLEOTIDE SEQUENCE [LARGE SCALE GENOMIC DNA]</scope>
    <source>
        <strain evidence="9 10">DSM 103725</strain>
    </source>
</reference>
<dbReference type="InterPro" id="IPR013780">
    <property type="entry name" value="Glyco_hydro_b"/>
</dbReference>
<dbReference type="EMBL" id="JACHGY010000001">
    <property type="protein sequence ID" value="MBB6429766.1"/>
    <property type="molecule type" value="Genomic_DNA"/>
</dbReference>
<dbReference type="SUPFAM" id="SSF51445">
    <property type="entry name" value="(Trans)glycosidases"/>
    <property type="match status" value="1"/>
</dbReference>
<dbReference type="GO" id="GO:0006004">
    <property type="term" value="P:fucose metabolic process"/>
    <property type="evidence" value="ECO:0007669"/>
    <property type="project" value="InterPro"/>
</dbReference>
<proteinExistence type="inferred from homology"/>
<dbReference type="Pfam" id="PF01120">
    <property type="entry name" value="Alpha_L_fucos"/>
    <property type="match status" value="1"/>
</dbReference>
<evidence type="ECO:0000313" key="9">
    <source>
        <dbReference type="EMBL" id="MBB6429766.1"/>
    </source>
</evidence>
<dbReference type="Pfam" id="PF16757">
    <property type="entry name" value="Fucosidase_C"/>
    <property type="match status" value="1"/>
</dbReference>
<protein>
    <recommendedName>
        <fullName evidence="3">alpha-L-fucosidase</fullName>
        <ecNumber evidence="3">3.2.1.51</ecNumber>
    </recommendedName>
</protein>
<dbReference type="Gene3D" id="3.20.20.80">
    <property type="entry name" value="Glycosidases"/>
    <property type="match status" value="1"/>
</dbReference>
<evidence type="ECO:0000259" key="7">
    <source>
        <dbReference type="Pfam" id="PF01120"/>
    </source>
</evidence>
<dbReference type="InterPro" id="IPR016286">
    <property type="entry name" value="FUC_metazoa-typ"/>
</dbReference>
<dbReference type="GO" id="GO:0016139">
    <property type="term" value="P:glycoside catabolic process"/>
    <property type="evidence" value="ECO:0007669"/>
    <property type="project" value="TreeGrafter"/>
</dbReference>
<dbReference type="GO" id="GO:0004560">
    <property type="term" value="F:alpha-L-fucosidase activity"/>
    <property type="evidence" value="ECO:0007669"/>
    <property type="project" value="UniProtKB-EC"/>
</dbReference>
<dbReference type="EC" id="3.2.1.51" evidence="3"/>
<dbReference type="InterPro" id="IPR057739">
    <property type="entry name" value="Glyco_hydro_29_N"/>
</dbReference>
<dbReference type="SMART" id="SM00812">
    <property type="entry name" value="Alpha_L_fucos"/>
    <property type="match status" value="1"/>
</dbReference>
<dbReference type="InterPro" id="IPR000933">
    <property type="entry name" value="Glyco_hydro_29"/>
</dbReference>
<dbReference type="Gene3D" id="2.60.40.1180">
    <property type="entry name" value="Golgi alpha-mannosidase II"/>
    <property type="match status" value="1"/>
</dbReference>
<organism evidence="9 10">
    <name type="scientific">Algisphaera agarilytica</name>
    <dbReference type="NCBI Taxonomy" id="1385975"/>
    <lineage>
        <taxon>Bacteria</taxon>
        <taxon>Pseudomonadati</taxon>
        <taxon>Planctomycetota</taxon>
        <taxon>Phycisphaerae</taxon>
        <taxon>Phycisphaerales</taxon>
        <taxon>Phycisphaeraceae</taxon>
        <taxon>Algisphaera</taxon>
    </lineage>
</organism>
<evidence type="ECO:0000313" key="10">
    <source>
        <dbReference type="Proteomes" id="UP000541810"/>
    </source>
</evidence>
<dbReference type="InterPro" id="IPR031919">
    <property type="entry name" value="Fucosidase_C"/>
</dbReference>
<dbReference type="RefSeq" id="WP_184677329.1">
    <property type="nucleotide sequence ID" value="NZ_JACHGY010000001.1"/>
</dbReference>
<keyword evidence="5 9" id="KW-0378">Hydrolase</keyword>
<sequence length="497" mass="56169">MKFEPTFDSLQQYTCPDWFRDAKFGIWAHWGPQGVPMAGDWYARNMYKPGDPAYEHHLKHYGHPSEFGFKDILPLWTCENFDAQDLMQRYKKAGAKYFTSMGVHHDNFDLWNSKHHKWNAVNIGPKRDIVGEFRDAARDQGLYFGVTEHLERSYNWFNTNKGSDKEGPKAGVPYDGNNPELEDFYFPPHDDTNFQYPLDPPAWWAKQWHDRINDLVDQYDPDLLYTDGAIPFGEVGRSMLAHFYNRNIERRGGKLEAVYNLKSYHESARDHAQPGPALDAEGNPIGGHGDYVEGIGILDLERGGVDRIWPDPWQTDTCVGGWYYKQGLTYKSPQLIVHMLADIVSKNGNLLLNFPGQTDGTLDAECLAILDALADWFAVNGEAIYGTRPWTQYGQGKDFPTGDFAEPDQSPLGDGDYRFVTKGDHTLYAIAMGWPEDGSASGGRTFHLTAVKDRVANVELLGHAGPLEWSQDDNGVKITAPDTKPCDLAYSLKLTLS</sequence>
<keyword evidence="10" id="KW-1185">Reference proteome</keyword>
<evidence type="ECO:0000256" key="6">
    <source>
        <dbReference type="ARBA" id="ARBA00023295"/>
    </source>
</evidence>
<comment type="caution">
    <text evidence="9">The sequence shown here is derived from an EMBL/GenBank/DDBJ whole genome shotgun (WGS) entry which is preliminary data.</text>
</comment>
<dbReference type="PIRSF" id="PIRSF001092">
    <property type="entry name" value="Alpha-L-fucosidase"/>
    <property type="match status" value="1"/>
</dbReference>
<keyword evidence="4" id="KW-0732">Signal</keyword>
<evidence type="ECO:0000256" key="1">
    <source>
        <dbReference type="ARBA" id="ARBA00004071"/>
    </source>
</evidence>
<keyword evidence="6 9" id="KW-0326">Glycosidase</keyword>
<dbReference type="InterPro" id="IPR017853">
    <property type="entry name" value="GH"/>
</dbReference>
<evidence type="ECO:0000256" key="4">
    <source>
        <dbReference type="ARBA" id="ARBA00022729"/>
    </source>
</evidence>
<dbReference type="GO" id="GO:0005764">
    <property type="term" value="C:lysosome"/>
    <property type="evidence" value="ECO:0007669"/>
    <property type="project" value="TreeGrafter"/>
</dbReference>
<evidence type="ECO:0000256" key="2">
    <source>
        <dbReference type="ARBA" id="ARBA00007951"/>
    </source>
</evidence>